<keyword evidence="2" id="KW-1185">Reference proteome</keyword>
<accession>A0ABT5S063</accession>
<dbReference type="SUPFAM" id="SSF56112">
    <property type="entry name" value="Protein kinase-like (PK-like)"/>
    <property type="match status" value="1"/>
</dbReference>
<organism evidence="1 2">
    <name type="scientific">Acidovorax benzenivorans</name>
    <dbReference type="NCBI Taxonomy" id="2987520"/>
    <lineage>
        <taxon>Bacteria</taxon>
        <taxon>Pseudomonadati</taxon>
        <taxon>Pseudomonadota</taxon>
        <taxon>Betaproteobacteria</taxon>
        <taxon>Burkholderiales</taxon>
        <taxon>Comamonadaceae</taxon>
        <taxon>Acidovorax</taxon>
    </lineage>
</organism>
<dbReference type="Proteomes" id="UP001148932">
    <property type="component" value="Unassembled WGS sequence"/>
</dbReference>
<dbReference type="InterPro" id="IPR011009">
    <property type="entry name" value="Kinase-like_dom_sf"/>
</dbReference>
<sequence>MTLTMDSTTTTTPDYAAFLQQQLATQPHNVMAHVLGNEQIWIKRAGAPHGTGRYRAMAVLAGLLRLDALRPVPNPGGPTAIATEVQRLKDLAARGIRVPAVLAALPNGFAMRHLGHTGEEIHSLGNEIDHAVQAGDTATVLALWQQGLDTLAQVHRQGTCLSQAFARNLVRCPDGEVACIDFEDDPAAVLPLAVCHVRDALCYAHSTAIYLHASGTLGEGRERWAAWVAQGSAEMREVLATSIRRMGWMRRLPTSRRLGRDLQRVRAAYDLLA</sequence>
<evidence type="ECO:0000313" key="1">
    <source>
        <dbReference type="EMBL" id="MDD2178717.1"/>
    </source>
</evidence>
<reference evidence="1" key="1">
    <citation type="submission" date="2022-10" db="EMBL/GenBank/DDBJ databases">
        <title>Description of microaerobic benzene degrading bacteria.</title>
        <authorList>
            <person name="Bedics A."/>
            <person name="Tancsics A."/>
            <person name="Banerjee S."/>
        </authorList>
    </citation>
    <scope>NUCLEOTIDE SEQUENCE</scope>
    <source>
        <strain evidence="1">D2M1</strain>
    </source>
</reference>
<protein>
    <recommendedName>
        <fullName evidence="3">Aminoglycoside phosphotransferase domain-containing protein</fullName>
    </recommendedName>
</protein>
<dbReference type="EMBL" id="JAPCKI010000007">
    <property type="protein sequence ID" value="MDD2178717.1"/>
    <property type="molecule type" value="Genomic_DNA"/>
</dbReference>
<proteinExistence type="predicted"/>
<comment type="caution">
    <text evidence="1">The sequence shown here is derived from an EMBL/GenBank/DDBJ whole genome shotgun (WGS) entry which is preliminary data.</text>
</comment>
<evidence type="ECO:0008006" key="3">
    <source>
        <dbReference type="Google" id="ProtNLM"/>
    </source>
</evidence>
<gene>
    <name evidence="1" type="ORF">OIN59_14865</name>
</gene>
<evidence type="ECO:0000313" key="2">
    <source>
        <dbReference type="Proteomes" id="UP001148932"/>
    </source>
</evidence>
<name>A0ABT5S063_9BURK</name>
<dbReference type="RefSeq" id="WP_274111617.1">
    <property type="nucleotide sequence ID" value="NZ_JAPCKI010000007.1"/>
</dbReference>